<comment type="caution">
    <text evidence="6">The sequence shown here is derived from an EMBL/GenBank/DDBJ whole genome shotgun (WGS) entry which is preliminary data.</text>
</comment>
<keyword evidence="4 5" id="KW-0326">Glycosidase</keyword>
<dbReference type="PIRSF" id="PIRSF025414">
    <property type="entry name" value="Alpha-L-arabinofuranosidase"/>
    <property type="match status" value="1"/>
</dbReference>
<protein>
    <submittedName>
        <fullName evidence="6">Family 43 glycosylhydrolase</fullName>
    </submittedName>
</protein>
<dbReference type="RefSeq" id="WP_262069335.1">
    <property type="nucleotide sequence ID" value="NZ_JAMXOC010000013.1"/>
</dbReference>
<dbReference type="Pfam" id="PF04616">
    <property type="entry name" value="Glyco_hydro_43"/>
    <property type="match status" value="1"/>
</dbReference>
<evidence type="ECO:0000256" key="1">
    <source>
        <dbReference type="ARBA" id="ARBA00009865"/>
    </source>
</evidence>
<reference evidence="6 7" key="1">
    <citation type="journal article" date="2022" name="Genome Biol. Evol.">
        <title>Host diet, physiology and behaviors set the stage for Lachnospiraceae cladogenesis.</title>
        <authorList>
            <person name="Vera-Ponce De Leon A."/>
            <person name="Schneider M."/>
            <person name="Jahnes B.C."/>
            <person name="Sadowski V."/>
            <person name="Camuy-Velez L.A."/>
            <person name="Duan J."/>
            <person name="Sabree Z.L."/>
        </authorList>
    </citation>
    <scope>NUCLEOTIDE SEQUENCE [LARGE SCALE GENOMIC DNA]</scope>
    <source>
        <strain evidence="6 7">PAL227</strain>
    </source>
</reference>
<dbReference type="Gene3D" id="2.115.10.20">
    <property type="entry name" value="Glycosyl hydrolase domain, family 43"/>
    <property type="match status" value="1"/>
</dbReference>
<name>A0ABT1EID1_9FIRM</name>
<dbReference type="PANTHER" id="PTHR43817:SF1">
    <property type="entry name" value="HYDROLASE, FAMILY 43, PUTATIVE (AFU_ORTHOLOGUE AFUA_3G01660)-RELATED"/>
    <property type="match status" value="1"/>
</dbReference>
<dbReference type="InterPro" id="IPR016828">
    <property type="entry name" value="Alpha-L-arabinofuranosidase"/>
</dbReference>
<evidence type="ECO:0000313" key="7">
    <source>
        <dbReference type="Proteomes" id="UP001523565"/>
    </source>
</evidence>
<gene>
    <name evidence="6" type="ORF">NK118_09360</name>
</gene>
<proteinExistence type="inferred from homology"/>
<dbReference type="Proteomes" id="UP001523565">
    <property type="component" value="Unassembled WGS sequence"/>
</dbReference>
<keyword evidence="7" id="KW-1185">Reference proteome</keyword>
<accession>A0ABT1EID1</accession>
<comment type="similarity">
    <text evidence="1 5">Belongs to the glycosyl hydrolase 43 family.</text>
</comment>
<keyword evidence="2" id="KW-0732">Signal</keyword>
<dbReference type="SUPFAM" id="SSF75005">
    <property type="entry name" value="Arabinanase/levansucrase/invertase"/>
    <property type="match status" value="1"/>
</dbReference>
<evidence type="ECO:0000256" key="2">
    <source>
        <dbReference type="ARBA" id="ARBA00022729"/>
    </source>
</evidence>
<organism evidence="6 7">
    <name type="scientific">Ohessyouella blattaphilus</name>
    <dbReference type="NCBI Taxonomy" id="2949333"/>
    <lineage>
        <taxon>Bacteria</taxon>
        <taxon>Bacillati</taxon>
        <taxon>Bacillota</taxon>
        <taxon>Clostridia</taxon>
        <taxon>Lachnospirales</taxon>
        <taxon>Lachnospiraceae</taxon>
        <taxon>Ohessyouella</taxon>
    </lineage>
</organism>
<keyword evidence="3 5" id="KW-0378">Hydrolase</keyword>
<dbReference type="PANTHER" id="PTHR43817">
    <property type="entry name" value="GLYCOSYL HYDROLASE"/>
    <property type="match status" value="1"/>
</dbReference>
<evidence type="ECO:0000256" key="5">
    <source>
        <dbReference type="RuleBase" id="RU361187"/>
    </source>
</evidence>
<dbReference type="InterPro" id="IPR023296">
    <property type="entry name" value="Glyco_hydro_beta-prop_sf"/>
</dbReference>
<dbReference type="InterPro" id="IPR006710">
    <property type="entry name" value="Glyco_hydro_43"/>
</dbReference>
<evidence type="ECO:0000313" key="6">
    <source>
        <dbReference type="EMBL" id="MCP1110455.1"/>
    </source>
</evidence>
<evidence type="ECO:0000256" key="4">
    <source>
        <dbReference type="ARBA" id="ARBA00023295"/>
    </source>
</evidence>
<sequence>MNSKDNTPFITQRADPYIYKEDGRYYFTASVPTYDRIVLRGAKTISGLKTAEEKTLWVKHESGPQSEHVWAPEIHKIEDAWYIYYAAGDKDDVWEIRPYVLKCLGPDPLEDEWVEMGMLKSAPGDDFSFKAFSLDATVFSYKGEHYVIWAEKTGVGKMISNLYIARLAAPNRLATAQVLLTTPDYDWERVGFWVNEGPAILKHNDRLYLTFSASETGTSYCMGLLTLEENGDVLDPKAWVKTREPVLVTDEKRQLYGPGHNTFVKSEDDQDDLCVYHVRQEKEIAGNPLYNPNRHTMIMKVVYDKEGRPVFSFDNNLEI</sequence>
<dbReference type="EMBL" id="JAMZFV010000013">
    <property type="protein sequence ID" value="MCP1110455.1"/>
    <property type="molecule type" value="Genomic_DNA"/>
</dbReference>
<evidence type="ECO:0000256" key="3">
    <source>
        <dbReference type="ARBA" id="ARBA00022801"/>
    </source>
</evidence>